<organism evidence="1 2">
    <name type="scientific">Vibrio cidicii</name>
    <dbReference type="NCBI Taxonomy" id="1763883"/>
    <lineage>
        <taxon>Bacteria</taxon>
        <taxon>Pseudomonadati</taxon>
        <taxon>Pseudomonadota</taxon>
        <taxon>Gammaproteobacteria</taxon>
        <taxon>Vibrionales</taxon>
        <taxon>Vibrionaceae</taxon>
        <taxon>Vibrio</taxon>
    </lineage>
</organism>
<reference evidence="1 2" key="1">
    <citation type="submission" date="2015-12" db="EMBL/GenBank/DDBJ databases">
        <authorList>
            <person name="Tarr C.L."/>
            <person name="Gladney L.M."/>
        </authorList>
    </citation>
    <scope>NUCLEOTIDE SEQUENCE [LARGE SCALE GENOMIC DNA]</scope>
    <source>
        <strain evidence="1 2">1048-83</strain>
    </source>
</reference>
<gene>
    <name evidence="1" type="ORF">ATY35_20340</name>
</gene>
<sequence>MEIKKFDSLEVIQLLSNAFSNNSIVPIIGAGFTNGCKLKNGNIVPGGEQFKKIMLKEIEKNISNEEILKIRNEKFSKIANFFFDEDFVPKDNAKNILKRYFSGVVLDDARKKFINDIDWKYIYTLNIDDAIESHSVYKVILPFGKVNEEAKNNRSLFKIHGDINYEICHDDTKLIFSSPQYYKSLDANKYVLSAIKSDFNNKTIVYIGCSLDDEIELSFINSNNEANKNNNNHNIFFTCDDLDIVKRQDLKSQGITYVITYDSEQHHQVYETLYKAYAKSLDENPEYHEFKQLPVKLGPDPQKNEIFLVKGITEIKNRDDNRIIPYYYGERAIEAKILADIKNHPLLIIEGGSFSGKTQLLYSLSNKLLDKEVFFIDSKYKLDQFVSVQLIKRDNAVIFFDSGSINEGICFNIRNEIKSLLSRGTTIVVVLNKNNNRLYDILCPSMINEVPQHFLSSKLIDFEISNINELAYEVKMPKFIKGQTLLQNIYNCFEIFGGNAIVDKIELSYEFFVFLYIIGIQNTAATGQSFYQAGLNSKSIESFVSTHHPFIELEKVSRYEAAEHSGFKVICNSKAWLYSILRRFYIEKTDFCVNTITEVLLQFKENNNALFIRGLLFDSINELFSGDGRQGSGSGAGNLILKLYDKLEELVSNEPEFHVQRSKAYYNIYSDKENVGKLDDIIRNLKFSSTYSKIESTERNIRNQLALIHLKKCHLINNLSPEIVRDTISYCYSCIRDEAVNSKYIVELLSGSSKGSFYLDDLIKKIDTTPILKILLLELKVEYDFIMSKKADIQREERKKNKY</sequence>
<accession>A0ABR5VW86</accession>
<protein>
    <recommendedName>
        <fullName evidence="3">SIR2-like domain-containing protein</fullName>
    </recommendedName>
</protein>
<proteinExistence type="predicted"/>
<dbReference type="Pfam" id="PF13289">
    <property type="entry name" value="SIR2_2"/>
    <property type="match status" value="1"/>
</dbReference>
<name>A0ABR5VW86_9VIBR</name>
<evidence type="ECO:0000313" key="2">
    <source>
        <dbReference type="Proteomes" id="UP000075609"/>
    </source>
</evidence>
<dbReference type="Proteomes" id="UP000075609">
    <property type="component" value="Unassembled WGS sequence"/>
</dbReference>
<evidence type="ECO:0000313" key="1">
    <source>
        <dbReference type="EMBL" id="KYN79702.1"/>
    </source>
</evidence>
<dbReference type="RefSeq" id="WP_061900967.1">
    <property type="nucleotide sequence ID" value="NZ_CAXYEW010000070.1"/>
</dbReference>
<keyword evidence="2" id="KW-1185">Reference proteome</keyword>
<comment type="caution">
    <text evidence="1">The sequence shown here is derived from an EMBL/GenBank/DDBJ whole genome shotgun (WGS) entry which is preliminary data.</text>
</comment>
<evidence type="ECO:0008006" key="3">
    <source>
        <dbReference type="Google" id="ProtNLM"/>
    </source>
</evidence>
<dbReference type="EMBL" id="LOBP01000208">
    <property type="protein sequence ID" value="KYN79702.1"/>
    <property type="molecule type" value="Genomic_DNA"/>
</dbReference>